<reference evidence="1" key="1">
    <citation type="submission" date="2023-10" db="EMBL/GenBank/DDBJ databases">
        <title>Genome assembly of Pristionchus species.</title>
        <authorList>
            <person name="Yoshida K."/>
            <person name="Sommer R.J."/>
        </authorList>
    </citation>
    <scope>NUCLEOTIDE SEQUENCE</scope>
    <source>
        <strain evidence="1">RS5133</strain>
    </source>
</reference>
<name>A0AAV5W724_9BILA</name>
<dbReference type="AlphaFoldDB" id="A0AAV5W724"/>
<comment type="caution">
    <text evidence="1">The sequence shown here is derived from an EMBL/GenBank/DDBJ whole genome shotgun (WGS) entry which is preliminary data.</text>
</comment>
<gene>
    <name evidence="1" type="ORF">PFISCL1PPCAC_17487</name>
</gene>
<feature type="non-terminal residue" evidence="1">
    <location>
        <position position="1"/>
    </location>
</feature>
<keyword evidence="2" id="KW-1185">Reference proteome</keyword>
<feature type="non-terminal residue" evidence="1">
    <location>
        <position position="129"/>
    </location>
</feature>
<evidence type="ECO:0000313" key="1">
    <source>
        <dbReference type="EMBL" id="GMT26190.1"/>
    </source>
</evidence>
<sequence>FTKTYRRHAAFINMVLRAFGTGKIIDRATKYTVFPLTLEIKSAFWNCLDYCIINFAVRPHSIRTEKKRILQSNRDLSVGRCNEHRRQNCKRLYYLLMQRHMLDPLPQKACLGRYYNHVFLPHSTIGQST</sequence>
<organism evidence="1 2">
    <name type="scientific">Pristionchus fissidentatus</name>
    <dbReference type="NCBI Taxonomy" id="1538716"/>
    <lineage>
        <taxon>Eukaryota</taxon>
        <taxon>Metazoa</taxon>
        <taxon>Ecdysozoa</taxon>
        <taxon>Nematoda</taxon>
        <taxon>Chromadorea</taxon>
        <taxon>Rhabditida</taxon>
        <taxon>Rhabditina</taxon>
        <taxon>Diplogasteromorpha</taxon>
        <taxon>Diplogasteroidea</taxon>
        <taxon>Neodiplogasteridae</taxon>
        <taxon>Pristionchus</taxon>
    </lineage>
</organism>
<accession>A0AAV5W724</accession>
<dbReference type="Proteomes" id="UP001432322">
    <property type="component" value="Unassembled WGS sequence"/>
</dbReference>
<protein>
    <submittedName>
        <fullName evidence="1">Uncharacterized protein</fullName>
    </submittedName>
</protein>
<proteinExistence type="predicted"/>
<evidence type="ECO:0000313" key="2">
    <source>
        <dbReference type="Proteomes" id="UP001432322"/>
    </source>
</evidence>
<dbReference type="EMBL" id="BTSY01000004">
    <property type="protein sequence ID" value="GMT26190.1"/>
    <property type="molecule type" value="Genomic_DNA"/>
</dbReference>